<dbReference type="GO" id="GO:0046872">
    <property type="term" value="F:metal ion binding"/>
    <property type="evidence" value="ECO:0007669"/>
    <property type="project" value="UniProtKB-KW"/>
</dbReference>
<dbReference type="EC" id="2.4.2.29" evidence="8"/>
<comment type="pathway">
    <text evidence="1">tRNA modification; archaeosine-tRNA biosynthesis.</text>
</comment>
<sequence length="727" mass="80159">MMTARLCPWPVSNRPDPEPCRPQDLGKFEVTVRDGAARLGRLHTRHGVLDTPMLLPVINPNIRTIEPREMWEKYRVNGLITNSYVTWKHEKLRESALADGIHALLDYPGVIVTDSGTFQSYVYGDVEVGVEEIVEFQRDIGVDVGTMLDVFGRPDMSREEIEHAVEETAARAPNSLAAAGEGLLLNGPVQGGLHEDLRAEAGRLMCEVEGEHRGFAVHPIGGIVPLMERQRYRELFEILLAARATISPNRPIHLFGCGHPLLFPMSIALGVDLFDSAAYALFARDDRLLTPNGTVKIGGLTEWPTHSAALFAHTPAEVRAMDRNERSVLLAHHNLEVTQAELARCREAVRNGTIWHLAEQRSHASPRLREAFEWILEQFEETEEGPVGESSLRTIASTDPVRGSSEQFSDDIDSRPHLLHLNALLAMRWRRPGSWWDGSLNSPERVVILTGEGPPWRDTALGTAIEALAEEPRTVVLISTPVGLIPFTLEDVSPWCHIDCPESLWNMILDEDEIDVWLDDLGLGGIPLDIHICQPDPEGEAGAENRAAIRTWIDRCAIVDKLSLLCAIAPEDACSLTKEMTARRSRTDRMINVNFGDEHCISPRLPDGALSLTLIGARRLHALNPTAPARFDEGITASDSDHPGIPRVLLMDDAIPFVGKGRNVIQGFVLGADAHLIVGQPCLVVDIHGNLVAHGIANATADDMAFFTKGIAVKVRDGAMKDEFKET</sequence>
<dbReference type="Gene3D" id="3.20.20.105">
    <property type="entry name" value="Queuine tRNA-ribosyltransferase-like"/>
    <property type="match status" value="1"/>
</dbReference>
<name>A0A075HJA4_9EURY</name>
<protein>
    <submittedName>
        <fullName evidence="8">Archaeosine tRNA-ribosyltransferase (Tgt, QTRT1)</fullName>
        <ecNumber evidence="8">2.4.2.29</ecNumber>
    </submittedName>
</protein>
<dbReference type="SUPFAM" id="SSF88802">
    <property type="entry name" value="Pre-PUA domain"/>
    <property type="match status" value="1"/>
</dbReference>
<evidence type="ECO:0000256" key="5">
    <source>
        <dbReference type="ARBA" id="ARBA00022723"/>
    </source>
</evidence>
<keyword evidence="4" id="KW-0819">tRNA processing</keyword>
<evidence type="ECO:0000313" key="8">
    <source>
        <dbReference type="EMBL" id="AIF14492.1"/>
    </source>
</evidence>
<dbReference type="NCBIfam" id="TIGR00432">
    <property type="entry name" value="arcsn_tRNA_tgt"/>
    <property type="match status" value="1"/>
</dbReference>
<dbReference type="InterPro" id="IPR036511">
    <property type="entry name" value="TGT-like_sf"/>
</dbReference>
<dbReference type="Gene3D" id="3.10.450.90">
    <property type="entry name" value="ArcTGT, C2 domain"/>
    <property type="match status" value="1"/>
</dbReference>
<evidence type="ECO:0000256" key="2">
    <source>
        <dbReference type="ARBA" id="ARBA00022676"/>
    </source>
</evidence>
<keyword evidence="6" id="KW-0862">Zinc</keyword>
<dbReference type="GO" id="GO:0002099">
    <property type="term" value="P:tRNA wobble guanine modification"/>
    <property type="evidence" value="ECO:0007669"/>
    <property type="project" value="TreeGrafter"/>
</dbReference>
<evidence type="ECO:0000256" key="3">
    <source>
        <dbReference type="ARBA" id="ARBA00022679"/>
    </source>
</evidence>
<keyword evidence="5" id="KW-0479">Metal-binding</keyword>
<dbReference type="InterPro" id="IPR050076">
    <property type="entry name" value="ArchSynthase1/Queuine_TRR"/>
</dbReference>
<dbReference type="GO" id="GO:0016763">
    <property type="term" value="F:pentosyltransferase activity"/>
    <property type="evidence" value="ECO:0007669"/>
    <property type="project" value="InterPro"/>
</dbReference>
<evidence type="ECO:0000256" key="4">
    <source>
        <dbReference type="ARBA" id="ARBA00022694"/>
    </source>
</evidence>
<dbReference type="InterPro" id="IPR038250">
    <property type="entry name" value="TGT_C2_sf"/>
</dbReference>
<gene>
    <name evidence="8" type="primary">QTRT1</name>
    <name evidence="8" type="synonym">tgt</name>
</gene>
<reference evidence="8" key="1">
    <citation type="journal article" date="2014" name="Genome Biol. Evol.">
        <title>Pangenome evidence for extensive interdomain horizontal transfer affecting lineage core and shell genes in uncultured planktonic thaumarchaeota and euryarchaeota.</title>
        <authorList>
            <person name="Deschamps P."/>
            <person name="Zivanovic Y."/>
            <person name="Moreira D."/>
            <person name="Rodriguez-Valera F."/>
            <person name="Lopez-Garcia P."/>
        </authorList>
    </citation>
    <scope>NUCLEOTIDE SEQUENCE</scope>
</reference>
<dbReference type="Pfam" id="PF01702">
    <property type="entry name" value="TGT"/>
    <property type="match status" value="1"/>
</dbReference>
<dbReference type="NCBIfam" id="TIGR00449">
    <property type="entry name" value="tgt_general"/>
    <property type="match status" value="1"/>
</dbReference>
<dbReference type="GO" id="GO:0005737">
    <property type="term" value="C:cytoplasm"/>
    <property type="evidence" value="ECO:0007669"/>
    <property type="project" value="TreeGrafter"/>
</dbReference>
<dbReference type="SUPFAM" id="SSF51713">
    <property type="entry name" value="tRNA-guanine transglycosylase"/>
    <property type="match status" value="1"/>
</dbReference>
<feature type="domain" description="PUA" evidence="7">
    <location>
        <begin position="646"/>
        <end position="720"/>
    </location>
</feature>
<dbReference type="InterPro" id="IPR002616">
    <property type="entry name" value="tRNA_ribo_trans-like"/>
</dbReference>
<dbReference type="InterPro" id="IPR004804">
    <property type="entry name" value="TgtA"/>
</dbReference>
<dbReference type="UniPathway" id="UPA00393"/>
<dbReference type="InterPro" id="IPR015947">
    <property type="entry name" value="PUA-like_sf"/>
</dbReference>
<dbReference type="PANTHER" id="PTHR46499">
    <property type="entry name" value="QUEUINE TRNA-RIBOSYLTRANSFERASE"/>
    <property type="match status" value="1"/>
</dbReference>
<dbReference type="PANTHER" id="PTHR46499:SF1">
    <property type="entry name" value="QUEUINE TRNA-RIBOSYLTRANSFERASE"/>
    <property type="match status" value="1"/>
</dbReference>
<dbReference type="GO" id="GO:0003723">
    <property type="term" value="F:RNA binding"/>
    <property type="evidence" value="ECO:0007669"/>
    <property type="project" value="InterPro"/>
</dbReference>
<evidence type="ECO:0000256" key="1">
    <source>
        <dbReference type="ARBA" id="ARBA00005030"/>
    </source>
</evidence>
<dbReference type="AlphaFoldDB" id="A0A075HJA4"/>
<dbReference type="SUPFAM" id="SSF88697">
    <property type="entry name" value="PUA domain-like"/>
    <property type="match status" value="1"/>
</dbReference>
<keyword evidence="3 8" id="KW-0808">Transferase</keyword>
<dbReference type="Pfam" id="PF01472">
    <property type="entry name" value="PUA"/>
    <property type="match status" value="1"/>
</dbReference>
<proteinExistence type="predicted"/>
<keyword evidence="2 8" id="KW-0328">Glycosyltransferase</keyword>
<organism evidence="8">
    <name type="scientific">uncultured marine group II/III euryarchaeote KM3_67_D09</name>
    <dbReference type="NCBI Taxonomy" id="1456483"/>
    <lineage>
        <taxon>Archaea</taxon>
        <taxon>Methanobacteriati</taxon>
        <taxon>Methanobacteriota</taxon>
        <taxon>environmental samples</taxon>
    </lineage>
</organism>
<dbReference type="PROSITE" id="PS50890">
    <property type="entry name" value="PUA"/>
    <property type="match status" value="1"/>
</dbReference>
<dbReference type="InterPro" id="IPR002478">
    <property type="entry name" value="PUA"/>
</dbReference>
<dbReference type="EMBL" id="KF901002">
    <property type="protein sequence ID" value="AIF14492.1"/>
    <property type="molecule type" value="Genomic_DNA"/>
</dbReference>
<dbReference type="SMART" id="SM00359">
    <property type="entry name" value="PUA"/>
    <property type="match status" value="1"/>
</dbReference>
<evidence type="ECO:0000256" key="6">
    <source>
        <dbReference type="ARBA" id="ARBA00022833"/>
    </source>
</evidence>
<evidence type="ECO:0000259" key="7">
    <source>
        <dbReference type="SMART" id="SM00359"/>
    </source>
</evidence>
<dbReference type="InterPro" id="IPR036974">
    <property type="entry name" value="PUA_sf"/>
</dbReference>
<accession>A0A075HJA4</accession>
<dbReference type="Gene3D" id="2.30.130.10">
    <property type="entry name" value="PUA domain"/>
    <property type="match status" value="1"/>
</dbReference>